<dbReference type="PROSITE" id="PS50075">
    <property type="entry name" value="CARRIER"/>
    <property type="match status" value="2"/>
</dbReference>
<dbReference type="Pfam" id="PF13193">
    <property type="entry name" value="AMP-binding_C"/>
    <property type="match status" value="2"/>
</dbReference>
<dbReference type="GO" id="GO:0043041">
    <property type="term" value="P:amino acid activation for nonribosomal peptide biosynthetic process"/>
    <property type="evidence" value="ECO:0007669"/>
    <property type="project" value="TreeGrafter"/>
</dbReference>
<dbReference type="GO" id="GO:0017000">
    <property type="term" value="P:antibiotic biosynthetic process"/>
    <property type="evidence" value="ECO:0007669"/>
    <property type="project" value="UniProtKB-ARBA"/>
</dbReference>
<dbReference type="NCBIfam" id="TIGR01733">
    <property type="entry name" value="AA-adenyl-dom"/>
    <property type="match status" value="2"/>
</dbReference>
<keyword evidence="3" id="KW-0596">Phosphopantetheine</keyword>
<dbReference type="SUPFAM" id="SSF47336">
    <property type="entry name" value="ACP-like"/>
    <property type="match status" value="2"/>
</dbReference>
<dbReference type="CDD" id="cd05235">
    <property type="entry name" value="SDR_e1"/>
    <property type="match status" value="1"/>
</dbReference>
<dbReference type="GO" id="GO:0016874">
    <property type="term" value="F:ligase activity"/>
    <property type="evidence" value="ECO:0007669"/>
    <property type="project" value="UniProtKB-KW"/>
</dbReference>
<dbReference type="InterPro" id="IPR036291">
    <property type="entry name" value="NAD(P)-bd_dom_sf"/>
</dbReference>
<dbReference type="FunFam" id="3.40.50.12780:FF:000012">
    <property type="entry name" value="Non-ribosomal peptide synthetase"/>
    <property type="match status" value="1"/>
</dbReference>
<dbReference type="GO" id="GO:0005829">
    <property type="term" value="C:cytosol"/>
    <property type="evidence" value="ECO:0007669"/>
    <property type="project" value="TreeGrafter"/>
</dbReference>
<dbReference type="InterPro" id="IPR020845">
    <property type="entry name" value="AMP-binding_CS"/>
</dbReference>
<dbReference type="Gene3D" id="3.30.300.30">
    <property type="match status" value="2"/>
</dbReference>
<evidence type="ECO:0000256" key="3">
    <source>
        <dbReference type="ARBA" id="ARBA00022450"/>
    </source>
</evidence>
<evidence type="ECO:0000256" key="2">
    <source>
        <dbReference type="ARBA" id="ARBA00006432"/>
    </source>
</evidence>
<dbReference type="Pfam" id="PF00668">
    <property type="entry name" value="Condensation"/>
    <property type="match status" value="2"/>
</dbReference>
<dbReference type="RefSeq" id="WP_123563902.1">
    <property type="nucleotide sequence ID" value="NZ_RJVJ01000003.1"/>
</dbReference>
<dbReference type="SUPFAM" id="SSF51735">
    <property type="entry name" value="NAD(P)-binding Rossmann-fold domains"/>
    <property type="match status" value="1"/>
</dbReference>
<comment type="cofactor">
    <cofactor evidence="1">
        <name>pantetheine 4'-phosphate</name>
        <dbReference type="ChEBI" id="CHEBI:47942"/>
    </cofactor>
</comment>
<dbReference type="InterPro" id="IPR025110">
    <property type="entry name" value="AMP-bd_C"/>
</dbReference>
<dbReference type="InterPro" id="IPR010071">
    <property type="entry name" value="AA_adenyl_dom"/>
</dbReference>
<sequence>MTGFQLEDVLPLTPLQAGMLFHALYDAEAVDVYTSQFVLSLEGGVDAAVLRAALGALLRRHANLRVGFLHEDLDQPVQAVAAEVPVPLHEQDLAAAGGGAAAVEGRLREFLAADRVRRFDLASPPLMRFALLRTGPDRHRLVITAHHVLLDGWSVPLLLRELFELYGSGGDAAGLPRVAPYRSYLAWLAGQDRGAALDAWRAALAGVEAPTLLAGRAAAGAAGAGELPETLVLELDAAAAERLRATARAHRLTLNTLVQGAWGLLLARLTGRSDVLFGTTVSGRPPELPGVESMVGLFINTVPVRLAVRPGEGLAALLARLQDEQGALLGSQHVGLTDIAATTGLDTLFDTLLVFENYPLDQEGLRAAGRALPGLAVTGMAGSDAAHYPLTLTVAPGRTLRITFAFRPSVLERPWAERTVARLRQLLEVLGGGLAGRADALPVLLAGERERLLARGAGAALPAGVEGTDLAAAVARRAAGRPGAVAVAGAGEHLTYRQLVDVSDGLAGALAGLGVAPEEGVGLLLGRSAAQVSAPLAVLRAGGAYVPLDPRWPAERLERVAAAAAPRLLVVDGANAGHPWVRALGPGVRVLTVDGAGRVLAGAPERPGALPAPAGGRRLAYVMFTSGSTGLPKAVGVTHADVAALAADRTWDGDGAGEAVLLHSAYVFDAATFELWVPLLRGGRVVVAPEGVLQPAALREAVERDGVRAAFLTTALFNVVAETDPGALGLLRLVACGGEAAAPGVLQRLAAAHPGTRVLNAYGPTEATTFALLHRVPAAGAPAGAPPVGRPLDGVRALVLDGALRPVPDGAEGELYLAGPGVARGYLGQPGATAARFVADPAGPAGSRMYRTGDLVRRCADGSVAYVGRADQQVKLRGHRIEPGEVEAVLRAHPSVRAACVVVREDRPGDRALVGYAVPAAGRTADPAALAGYLGGRLPAYLVPSAVVVLEALPMTANGKLDRAALPAPAAAAPTGGRAPLEGREEILAGLFAGTLGLPRVGADDNFFALGGNSLLATLLVGRIRSALDTEAQIRTLFEHPTVAALAAALRDAGRPARPALRRGPRPARLPLSPAQQRLWFLHRLDGPSATYHVPFAVRLDGPLDVDALRLACHDVVERHAALRTVFPSGPSGPDGPDGPVQRIVPGAEVRLPFAVEDVEPGKCADRVAAAVAEPIDVEREVPLRAVLLREAADAHVLVLVVHHIAADGSSLAPLFRDLGAAYRARLAGGAPGWAPPPVDYADYTLWQRELLGAEDDPESLASRQLDFWRGALAGLPERIELPCDRPRPAGAGHGGATHHFTVDAATAGRITALARAGRCSEFMVLQAALALLLHRHGAGEDVPLGTAVAGRTDEATADLVGFFVNTLVLRTDLSGDPTFRELLDRVKEFDLAAYAHQDVPFERLVELLNPARADHHPLFQTMLVLQNHSPAAPAELPGLAVRPVPVDLGASKFDLSFTFVATPDGAAPDGSVPDGAGGLAATVDYATALFDADTVRALAERLVRLLRAVTDDPGLPLHAYPVLDPAEQARLERWGTGPRAEPPAAFPELFARQLRRTPDAPAVRDPRTTLTYRQLDARAGALARRLTALGVGPEDRVAVALPRDSGLAVALLAVLRAGAAYLPLDPAYPAARLAYMLEDAAPRLLLTTPEVHAGLPGSAVPHLYPDAAGGAPDVPPGPEPAVDPAHPAYVIYTSGSTGRPKGVVVTHRGIAALAGTQRERLRAGDGSRVLQLASVSFDAAFWELCMGLLSGACLELDTREALLPGPALAARVREHGITHLTLPPAALAVLPAGSLPAGTTLVLAGETCPPALARAWAPGRFLVNAYGPTETTVCATMSGFRPAGALPAGERPDRAVPIGVPVDGTRVRVLDARLSPVPPGVVGELYVSGEGLARGYLGRPGLTASRFVADPAGAPGERMYRTGDLARWRRDGQVEYVGRADEQVKLRGFRIEPGEVEAALTALPGVAAACVVVREDRPGDRRLVAYTVPDGPDGAPTDAAELRARLADVLPGHLVPAAYVRLDALPLTPNGKTDRRALPAPEGPATAGRGPRTERERVLCEVFAQTLGLPGVAATDDFFASGGHSLLVVTLAQRIEERCGRRLSLRALFAAPTPEGVARLLDGPAPGSGAGAEAVDWAAEVRLAPDITGTARPRADRPRAVLPAPVPLLTGASGFLGAFLLRDLLEATGGPVDCLVRAADERDGALRLERNLRRYGLWREHYRDLVRPVPGDLGAPGLGLDPQARAALLRRLGPVVHNGARVNFAAGYRELRGANVAGTEELLRLLADSRSPGLHHVSTTGVHPATGGPATVTERTPAGPVEALPDGYAQSKWVAEGLVALARERGLPVTVHRPGRISGDTATGACQDRDLLWQLIKGCLQAGAVPDLPPGSTGWVPVDYVSAAITAFVLAAPAGTGTFHLTHPEPPDLAQVFAAAETLGYRLRTLPADHWRATVAARHDNAAQLFLGETGPAPEPAAARRFDSRRTAEAAARLGVRPAPLTEEVLIRYLSYFRTTGFLPAPGTA</sequence>
<dbReference type="GO" id="GO:0008610">
    <property type="term" value="P:lipid biosynthetic process"/>
    <property type="evidence" value="ECO:0007669"/>
    <property type="project" value="UniProtKB-ARBA"/>
</dbReference>
<dbReference type="FunFam" id="3.40.50.980:FF:000001">
    <property type="entry name" value="Non-ribosomal peptide synthetase"/>
    <property type="match status" value="1"/>
</dbReference>
<feature type="domain" description="Carrier" evidence="7">
    <location>
        <begin position="2051"/>
        <end position="2126"/>
    </location>
</feature>
<dbReference type="SUPFAM" id="SSF52777">
    <property type="entry name" value="CoA-dependent acyltransferases"/>
    <property type="match status" value="4"/>
</dbReference>
<dbReference type="InterPro" id="IPR023213">
    <property type="entry name" value="CAT-like_dom_sf"/>
</dbReference>
<keyword evidence="5" id="KW-0436">Ligase</keyword>
<dbReference type="NCBIfam" id="TIGR01746">
    <property type="entry name" value="Thioester-redct"/>
    <property type="match status" value="1"/>
</dbReference>
<dbReference type="FunFam" id="1.10.1200.10:FF:000016">
    <property type="entry name" value="Non-ribosomal peptide synthase"/>
    <property type="match status" value="1"/>
</dbReference>
<dbReference type="FunFam" id="2.30.38.10:FF:000001">
    <property type="entry name" value="Non-ribosomal peptide synthetase PvdI"/>
    <property type="match status" value="1"/>
</dbReference>
<dbReference type="Gene3D" id="3.30.559.10">
    <property type="entry name" value="Chloramphenicol acetyltransferase-like domain"/>
    <property type="match status" value="2"/>
</dbReference>
<evidence type="ECO:0000256" key="1">
    <source>
        <dbReference type="ARBA" id="ARBA00001957"/>
    </source>
</evidence>
<dbReference type="CDD" id="cd19543">
    <property type="entry name" value="DCL_NRPS"/>
    <property type="match status" value="1"/>
</dbReference>
<accession>A0A8G1UA83</accession>
<dbReference type="InterPro" id="IPR020806">
    <property type="entry name" value="PKS_PP-bd"/>
</dbReference>
<proteinExistence type="inferred from homology"/>
<dbReference type="PANTHER" id="PTHR45527:SF1">
    <property type="entry name" value="FATTY ACID SYNTHASE"/>
    <property type="match status" value="1"/>
</dbReference>
<dbReference type="FunFam" id="3.30.300.30:FF:000010">
    <property type="entry name" value="Enterobactin synthetase component F"/>
    <property type="match status" value="2"/>
</dbReference>
<dbReference type="Gene3D" id="3.40.50.720">
    <property type="entry name" value="NAD(P)-binding Rossmann-like Domain"/>
    <property type="match status" value="1"/>
</dbReference>
<dbReference type="InterPro" id="IPR006162">
    <property type="entry name" value="Ppantetheine_attach_site"/>
</dbReference>
<dbReference type="Gene3D" id="2.30.38.10">
    <property type="entry name" value="Luciferase, Domain 3"/>
    <property type="match status" value="2"/>
</dbReference>
<dbReference type="PROSITE" id="PS00012">
    <property type="entry name" value="PHOSPHOPANTETHEINE"/>
    <property type="match status" value="2"/>
</dbReference>
<dbReference type="InterPro" id="IPR000873">
    <property type="entry name" value="AMP-dep_synth/lig_dom"/>
</dbReference>
<dbReference type="InterPro" id="IPR009081">
    <property type="entry name" value="PP-bd_ACP"/>
</dbReference>
<dbReference type="CDD" id="cd19540">
    <property type="entry name" value="LCL_NRPS-like"/>
    <property type="match status" value="1"/>
</dbReference>
<dbReference type="Pfam" id="PF00501">
    <property type="entry name" value="AMP-binding"/>
    <property type="match status" value="2"/>
</dbReference>
<dbReference type="PROSITE" id="PS00455">
    <property type="entry name" value="AMP_BINDING"/>
    <property type="match status" value="2"/>
</dbReference>
<reference evidence="8 9" key="1">
    <citation type="submission" date="2018-11" db="EMBL/GenBank/DDBJ databases">
        <title>Sequencing the genomes of 1000 actinobacteria strains.</title>
        <authorList>
            <person name="Klenk H.-P."/>
        </authorList>
    </citation>
    <scope>NUCLEOTIDE SEQUENCE [LARGE SCALE GENOMIC DNA]</scope>
    <source>
        <strain evidence="8 9">DSM 44780</strain>
    </source>
</reference>
<organism evidence="8 9">
    <name type="scientific">Kitasatospora cineracea</name>
    <dbReference type="NCBI Taxonomy" id="88074"/>
    <lineage>
        <taxon>Bacteria</taxon>
        <taxon>Bacillati</taxon>
        <taxon>Actinomycetota</taxon>
        <taxon>Actinomycetes</taxon>
        <taxon>Kitasatosporales</taxon>
        <taxon>Streptomycetaceae</taxon>
        <taxon>Kitasatospora</taxon>
    </lineage>
</organism>
<dbReference type="EMBL" id="RJVJ01000003">
    <property type="protein sequence ID" value="ROR35725.1"/>
    <property type="molecule type" value="Genomic_DNA"/>
</dbReference>
<dbReference type="GO" id="GO:0044550">
    <property type="term" value="P:secondary metabolite biosynthetic process"/>
    <property type="evidence" value="ECO:0007669"/>
    <property type="project" value="UniProtKB-ARBA"/>
</dbReference>
<comment type="caution">
    <text evidence="8">The sequence shown here is derived from an EMBL/GenBank/DDBJ whole genome shotgun (WGS) entry which is preliminary data.</text>
</comment>
<dbReference type="Pfam" id="PF07993">
    <property type="entry name" value="NAD_binding_4"/>
    <property type="match status" value="1"/>
</dbReference>
<evidence type="ECO:0000259" key="7">
    <source>
        <dbReference type="PROSITE" id="PS50075"/>
    </source>
</evidence>
<dbReference type="InterPro" id="IPR036736">
    <property type="entry name" value="ACP-like_sf"/>
</dbReference>
<dbReference type="SUPFAM" id="SSF56801">
    <property type="entry name" value="Acetyl-CoA synthetase-like"/>
    <property type="match status" value="2"/>
</dbReference>
<feature type="region of interest" description="Disordered" evidence="6">
    <location>
        <begin position="2031"/>
        <end position="2055"/>
    </location>
</feature>
<protein>
    <submittedName>
        <fullName evidence="8">Amino acid adenylation domain-containing protein/thioester reductase-like protein</fullName>
    </submittedName>
</protein>
<comment type="similarity">
    <text evidence="2">Belongs to the ATP-dependent AMP-binding enzyme family.</text>
</comment>
<feature type="domain" description="Carrier" evidence="7">
    <location>
        <begin position="979"/>
        <end position="1054"/>
    </location>
</feature>
<gene>
    <name evidence="8" type="ORF">EDD39_7387</name>
</gene>
<dbReference type="InterPro" id="IPR010080">
    <property type="entry name" value="Thioester_reductase-like_dom"/>
</dbReference>
<evidence type="ECO:0000256" key="4">
    <source>
        <dbReference type="ARBA" id="ARBA00022553"/>
    </source>
</evidence>
<dbReference type="Pfam" id="PF00550">
    <property type="entry name" value="PP-binding"/>
    <property type="match status" value="2"/>
</dbReference>
<dbReference type="InterPro" id="IPR013120">
    <property type="entry name" value="FAR_NAD-bd"/>
</dbReference>
<dbReference type="InterPro" id="IPR045851">
    <property type="entry name" value="AMP-bd_C_sf"/>
</dbReference>
<evidence type="ECO:0000313" key="9">
    <source>
        <dbReference type="Proteomes" id="UP000267408"/>
    </source>
</evidence>
<dbReference type="InterPro" id="IPR001242">
    <property type="entry name" value="Condensation_dom"/>
</dbReference>
<dbReference type="CDD" id="cd17652">
    <property type="entry name" value="A_NRPS_CmdD_like"/>
    <property type="match status" value="1"/>
</dbReference>
<evidence type="ECO:0000256" key="5">
    <source>
        <dbReference type="ARBA" id="ARBA00022598"/>
    </source>
</evidence>
<keyword evidence="4" id="KW-0597">Phosphoprotein</keyword>
<evidence type="ECO:0000313" key="8">
    <source>
        <dbReference type="EMBL" id="ROR35725.1"/>
    </source>
</evidence>
<dbReference type="OrthoDB" id="2472181at2"/>
<dbReference type="PANTHER" id="PTHR45527">
    <property type="entry name" value="NONRIBOSOMAL PEPTIDE SYNTHETASE"/>
    <property type="match status" value="1"/>
</dbReference>
<dbReference type="Gene3D" id="1.10.1200.10">
    <property type="entry name" value="ACP-like"/>
    <property type="match status" value="2"/>
</dbReference>
<evidence type="ECO:0000256" key="6">
    <source>
        <dbReference type="SAM" id="MobiDB-lite"/>
    </source>
</evidence>
<dbReference type="GO" id="GO:0072330">
    <property type="term" value="P:monocarboxylic acid biosynthetic process"/>
    <property type="evidence" value="ECO:0007669"/>
    <property type="project" value="UniProtKB-ARBA"/>
</dbReference>
<dbReference type="Proteomes" id="UP000267408">
    <property type="component" value="Unassembled WGS sequence"/>
</dbReference>
<dbReference type="GO" id="GO:0031177">
    <property type="term" value="F:phosphopantetheine binding"/>
    <property type="evidence" value="ECO:0007669"/>
    <property type="project" value="InterPro"/>
</dbReference>
<dbReference type="SMART" id="SM00823">
    <property type="entry name" value="PKS_PP"/>
    <property type="match status" value="2"/>
</dbReference>
<dbReference type="Gene3D" id="3.30.559.30">
    <property type="entry name" value="Nonribosomal peptide synthetase, condensation domain"/>
    <property type="match status" value="2"/>
</dbReference>
<dbReference type="Gene3D" id="3.40.50.980">
    <property type="match status" value="4"/>
</dbReference>
<name>A0A8G1UA83_9ACTN</name>